<evidence type="ECO:0000313" key="2">
    <source>
        <dbReference type="WBParaSite" id="nRc.2.0.1.t26792-RA"/>
    </source>
</evidence>
<dbReference type="Proteomes" id="UP000887565">
    <property type="component" value="Unplaced"/>
</dbReference>
<keyword evidence="1" id="KW-1185">Reference proteome</keyword>
<reference evidence="2" key="1">
    <citation type="submission" date="2022-11" db="UniProtKB">
        <authorList>
            <consortium name="WormBaseParasite"/>
        </authorList>
    </citation>
    <scope>IDENTIFICATION</scope>
</reference>
<organism evidence="1 2">
    <name type="scientific">Romanomermis culicivorax</name>
    <name type="common">Nematode worm</name>
    <dbReference type="NCBI Taxonomy" id="13658"/>
    <lineage>
        <taxon>Eukaryota</taxon>
        <taxon>Metazoa</taxon>
        <taxon>Ecdysozoa</taxon>
        <taxon>Nematoda</taxon>
        <taxon>Enoplea</taxon>
        <taxon>Dorylaimia</taxon>
        <taxon>Mermithida</taxon>
        <taxon>Mermithoidea</taxon>
        <taxon>Mermithidae</taxon>
        <taxon>Romanomermis</taxon>
    </lineage>
</organism>
<evidence type="ECO:0000313" key="1">
    <source>
        <dbReference type="Proteomes" id="UP000887565"/>
    </source>
</evidence>
<name>A0A915JL36_ROMCU</name>
<dbReference type="WBParaSite" id="nRc.2.0.1.t26792-RA">
    <property type="protein sequence ID" value="nRc.2.0.1.t26792-RA"/>
    <property type="gene ID" value="nRc.2.0.1.g26792"/>
</dbReference>
<accession>A0A915JL36</accession>
<dbReference type="AlphaFoldDB" id="A0A915JL36"/>
<protein>
    <submittedName>
        <fullName evidence="2">Uncharacterized protein</fullName>
    </submittedName>
</protein>
<sequence length="107" mass="12503">MRSATHSQIGARWIGVRDETKAARSFRDGVFHDDKIYQTSPLRIIFFQHFVIGRSAQTSDEKPHLRKKRWSVHKKNAAAAGRQSKAHDCYTTQYYVATVYVRKHRKN</sequence>
<proteinExistence type="predicted"/>